<dbReference type="Proteomes" id="UP000027120">
    <property type="component" value="Unassembled WGS sequence"/>
</dbReference>
<dbReference type="Pfam" id="PF12609">
    <property type="entry name" value="DUF3774"/>
    <property type="match status" value="1"/>
</dbReference>
<evidence type="ECO:0000313" key="2">
    <source>
        <dbReference type="Proteomes" id="UP000027120"/>
    </source>
</evidence>
<proteinExistence type="predicted"/>
<gene>
    <name evidence="1" type="ORF">CISIN_1g034678mg</name>
</gene>
<evidence type="ECO:0008006" key="3">
    <source>
        <dbReference type="Google" id="ProtNLM"/>
    </source>
</evidence>
<dbReference type="PaxDb" id="2711-XP_006469827.1"/>
<dbReference type="eggNOG" id="ENOG502S3X0">
    <property type="taxonomic scope" value="Eukaryota"/>
</dbReference>
<dbReference type="InterPro" id="IPR022251">
    <property type="entry name" value="DUF3774_wound-induced"/>
</dbReference>
<reference evidence="1 2" key="1">
    <citation type="submission" date="2014-04" db="EMBL/GenBank/DDBJ databases">
        <authorList>
            <consortium name="International Citrus Genome Consortium"/>
            <person name="Gmitter F."/>
            <person name="Chen C."/>
            <person name="Farmerie W."/>
            <person name="Harkins T."/>
            <person name="Desany B."/>
            <person name="Mohiuddin M."/>
            <person name="Kodira C."/>
            <person name="Borodovsky M."/>
            <person name="Lomsadze A."/>
            <person name="Burns P."/>
            <person name="Jenkins J."/>
            <person name="Prochnik S."/>
            <person name="Shu S."/>
            <person name="Chapman J."/>
            <person name="Pitluck S."/>
            <person name="Schmutz J."/>
            <person name="Rokhsar D."/>
        </authorList>
    </citation>
    <scope>NUCLEOTIDE SEQUENCE</scope>
</reference>
<dbReference type="STRING" id="2711.A0A067EKU1"/>
<dbReference type="AlphaFoldDB" id="A0A067EKU1"/>
<protein>
    <recommendedName>
        <fullName evidence="3">Wound-responsive family protein</fullName>
    </recommendedName>
</protein>
<dbReference type="OrthoDB" id="691528at2759"/>
<dbReference type="EMBL" id="KK784980">
    <property type="protein sequence ID" value="KDO55784.1"/>
    <property type="molecule type" value="Genomic_DNA"/>
</dbReference>
<accession>A0A067EKU1</accession>
<organism evidence="1 2">
    <name type="scientific">Citrus sinensis</name>
    <name type="common">Sweet orange</name>
    <name type="synonym">Citrus aurantium var. sinensis</name>
    <dbReference type="NCBI Taxonomy" id="2711"/>
    <lineage>
        <taxon>Eukaryota</taxon>
        <taxon>Viridiplantae</taxon>
        <taxon>Streptophyta</taxon>
        <taxon>Embryophyta</taxon>
        <taxon>Tracheophyta</taxon>
        <taxon>Spermatophyta</taxon>
        <taxon>Magnoliopsida</taxon>
        <taxon>eudicotyledons</taxon>
        <taxon>Gunneridae</taxon>
        <taxon>Pentapetalae</taxon>
        <taxon>rosids</taxon>
        <taxon>malvids</taxon>
        <taxon>Sapindales</taxon>
        <taxon>Rutaceae</taxon>
        <taxon>Aurantioideae</taxon>
        <taxon>Citrus</taxon>
    </lineage>
</organism>
<sequence length="87" mass="9708">MNAKGKAWIVAAIGAVEALKDQGFARWNYPLRSLKQHAETNLRSLVQANKLSSSSAMALSKVKDEKKIKESEESLRKVMYLSCWGPN</sequence>
<name>A0A067EKU1_CITSI</name>
<dbReference type="PANTHER" id="PTHR33090">
    <property type="entry name" value="DUF3774 DOMAIN PROTEIN-RELATED"/>
    <property type="match status" value="1"/>
</dbReference>
<keyword evidence="2" id="KW-1185">Reference proteome</keyword>
<evidence type="ECO:0000313" key="1">
    <source>
        <dbReference type="EMBL" id="KDO55784.1"/>
    </source>
</evidence>
<dbReference type="KEGG" id="cit:102610135"/>